<dbReference type="RefSeq" id="WP_166107400.1">
    <property type="nucleotide sequence ID" value="NZ_JAADJT010000012.1"/>
</dbReference>
<evidence type="ECO:0000256" key="1">
    <source>
        <dbReference type="ARBA" id="ARBA00023125"/>
    </source>
</evidence>
<dbReference type="InterPro" id="IPR001867">
    <property type="entry name" value="OmpR/PhoB-type_DNA-bd"/>
</dbReference>
<reference evidence="5" key="1">
    <citation type="submission" date="2023-07" db="EMBL/GenBank/DDBJ databases">
        <title>Duganella aceri sp. nov., isolated from tree sap.</title>
        <authorList>
            <person name="Kim I.S."/>
        </authorList>
    </citation>
    <scope>NUCLEOTIDE SEQUENCE [LARGE SCALE GENOMIC DNA]</scope>
    <source>
        <strain evidence="5">SAP-35</strain>
    </source>
</reference>
<dbReference type="Pfam" id="PF25872">
    <property type="entry name" value="HTH_77"/>
    <property type="match status" value="1"/>
</dbReference>
<evidence type="ECO:0000259" key="3">
    <source>
        <dbReference type="PROSITE" id="PS51755"/>
    </source>
</evidence>
<dbReference type="InterPro" id="IPR027417">
    <property type="entry name" value="P-loop_NTPase"/>
</dbReference>
<dbReference type="Gene3D" id="3.40.50.300">
    <property type="entry name" value="P-loop containing nucleotide triphosphate hydrolases"/>
    <property type="match status" value="1"/>
</dbReference>
<dbReference type="SMART" id="SM00382">
    <property type="entry name" value="AAA"/>
    <property type="match status" value="1"/>
</dbReference>
<sequence>MESPNISATNLPPQEAPLAFGPFQLYAARKLLLNQGEPVRLGGRAIDLLLALVRRPGQLLSQRELVAQVWPNTIVEDSSLRVHVAALRRALRDGAEGRCYINNVPGRGYSFAACVETRDRPAPQPAAAGRRVRLSSVFGQAHDLECIAERLRAQRLVSIVGPGGVGKTTLAAAAATQAHEHFAGGVFHLDLGAIAHGQPLAQEIARVMPDGGVTRPALLVLDNCEHLIAPAAAAAERLLSAMPGLSILATSREPLLVDGEYVRRIAPLATPPAHGAAPSNPNAFPALQLFLDRAGKAGDAFELDGPNLQLAADICRRLDGLPLALEIAAASVPALGLKGLSDQLGRQQLSLVAARRHGPANQATLFACHDWSYALLPADEQLLFRRLAAFAPGFSLDAACAIANDIGMTAAQLTRALMALVSKSMLMADFHAAGTVYRLLNTARAYAVEHLHHHTARPLSLGETHVFHV</sequence>
<dbReference type="Gene3D" id="1.10.10.10">
    <property type="entry name" value="Winged helix-like DNA-binding domain superfamily/Winged helix DNA-binding domain"/>
    <property type="match status" value="1"/>
</dbReference>
<name>A0ABX0FS11_9BURK</name>
<dbReference type="SUPFAM" id="SSF52540">
    <property type="entry name" value="P-loop containing nucleoside triphosphate hydrolases"/>
    <property type="match status" value="1"/>
</dbReference>
<dbReference type="PANTHER" id="PTHR47691">
    <property type="entry name" value="REGULATOR-RELATED"/>
    <property type="match status" value="1"/>
</dbReference>
<dbReference type="PANTHER" id="PTHR47691:SF3">
    <property type="entry name" value="HTH-TYPE TRANSCRIPTIONAL REGULATOR RV0890C-RELATED"/>
    <property type="match status" value="1"/>
</dbReference>
<accession>A0ABX0FS11</accession>
<dbReference type="CDD" id="cd00383">
    <property type="entry name" value="trans_reg_C"/>
    <property type="match status" value="1"/>
</dbReference>
<comment type="caution">
    <text evidence="4">The sequence shown here is derived from an EMBL/GenBank/DDBJ whole genome shotgun (WGS) entry which is preliminary data.</text>
</comment>
<dbReference type="PRINTS" id="PR00364">
    <property type="entry name" value="DISEASERSIST"/>
</dbReference>
<gene>
    <name evidence="4" type="ORF">GW587_24060</name>
</gene>
<dbReference type="InterPro" id="IPR036388">
    <property type="entry name" value="WH-like_DNA-bd_sf"/>
</dbReference>
<dbReference type="SUPFAM" id="SSF46894">
    <property type="entry name" value="C-terminal effector domain of the bipartite response regulators"/>
    <property type="match status" value="1"/>
</dbReference>
<feature type="DNA-binding region" description="OmpR/PhoB-type" evidence="2">
    <location>
        <begin position="15"/>
        <end position="113"/>
    </location>
</feature>
<dbReference type="EMBL" id="JAADJT010000012">
    <property type="protein sequence ID" value="NGZ87320.1"/>
    <property type="molecule type" value="Genomic_DNA"/>
</dbReference>
<organism evidence="4 5">
    <name type="scientific">Duganella aceris</name>
    <dbReference type="NCBI Taxonomy" id="2703883"/>
    <lineage>
        <taxon>Bacteria</taxon>
        <taxon>Pseudomonadati</taxon>
        <taxon>Pseudomonadota</taxon>
        <taxon>Betaproteobacteria</taxon>
        <taxon>Burkholderiales</taxon>
        <taxon>Oxalobacteraceae</taxon>
        <taxon>Telluria group</taxon>
        <taxon>Duganella</taxon>
    </lineage>
</organism>
<evidence type="ECO:0000313" key="4">
    <source>
        <dbReference type="EMBL" id="NGZ87320.1"/>
    </source>
</evidence>
<dbReference type="InterPro" id="IPR003593">
    <property type="entry name" value="AAA+_ATPase"/>
</dbReference>
<dbReference type="Pfam" id="PF00486">
    <property type="entry name" value="Trans_reg_C"/>
    <property type="match status" value="1"/>
</dbReference>
<protein>
    <submittedName>
        <fullName evidence="4">Helix-turn-helix transcriptional regulator</fullName>
    </submittedName>
</protein>
<dbReference type="PROSITE" id="PS51755">
    <property type="entry name" value="OMPR_PHOB"/>
    <property type="match status" value="1"/>
</dbReference>
<evidence type="ECO:0000256" key="2">
    <source>
        <dbReference type="PROSITE-ProRule" id="PRU01091"/>
    </source>
</evidence>
<dbReference type="Proteomes" id="UP000666369">
    <property type="component" value="Unassembled WGS sequence"/>
</dbReference>
<dbReference type="SMART" id="SM00862">
    <property type="entry name" value="Trans_reg_C"/>
    <property type="match status" value="1"/>
</dbReference>
<keyword evidence="1 2" id="KW-0238">DNA-binding</keyword>
<evidence type="ECO:0000313" key="5">
    <source>
        <dbReference type="Proteomes" id="UP000666369"/>
    </source>
</evidence>
<dbReference type="InterPro" id="IPR016032">
    <property type="entry name" value="Sig_transdc_resp-reg_C-effctor"/>
</dbReference>
<keyword evidence="5" id="KW-1185">Reference proteome</keyword>
<dbReference type="InterPro" id="IPR058852">
    <property type="entry name" value="HTH_77"/>
</dbReference>
<feature type="domain" description="OmpR/PhoB-type" evidence="3">
    <location>
        <begin position="15"/>
        <end position="113"/>
    </location>
</feature>
<proteinExistence type="predicted"/>